<dbReference type="InterPro" id="IPR036388">
    <property type="entry name" value="WH-like_DNA-bd_sf"/>
</dbReference>
<evidence type="ECO:0000256" key="1">
    <source>
        <dbReference type="ARBA" id="ARBA00023015"/>
    </source>
</evidence>
<dbReference type="Pfam" id="PF13185">
    <property type="entry name" value="GAF_2"/>
    <property type="match status" value="1"/>
</dbReference>
<dbReference type="Proteomes" id="UP001199054">
    <property type="component" value="Unassembled WGS sequence"/>
</dbReference>
<dbReference type="InterPro" id="IPR012074">
    <property type="entry name" value="GAF_ANTAR"/>
</dbReference>
<dbReference type="InterPro" id="IPR003018">
    <property type="entry name" value="GAF"/>
</dbReference>
<gene>
    <name evidence="4" type="ORF">LG632_05130</name>
</gene>
<evidence type="ECO:0000259" key="3">
    <source>
        <dbReference type="Pfam" id="PF13185"/>
    </source>
</evidence>
<accession>A0ABS8B2E1</accession>
<evidence type="ECO:0000313" key="5">
    <source>
        <dbReference type="Proteomes" id="UP001199054"/>
    </source>
</evidence>
<evidence type="ECO:0000313" key="4">
    <source>
        <dbReference type="EMBL" id="MCB5178768.1"/>
    </source>
</evidence>
<feature type="domain" description="GAF" evidence="3">
    <location>
        <begin position="42"/>
        <end position="174"/>
    </location>
</feature>
<dbReference type="InterPro" id="IPR029016">
    <property type="entry name" value="GAF-like_dom_sf"/>
</dbReference>
<keyword evidence="2" id="KW-0804">Transcription</keyword>
<reference evidence="4 5" key="1">
    <citation type="submission" date="2021-10" db="EMBL/GenBank/DDBJ databases">
        <title>Streptomyces sp. strain SMC 277, a novel streptomycete isolated from soil.</title>
        <authorList>
            <person name="Chanama M."/>
        </authorList>
    </citation>
    <scope>NUCLEOTIDE SEQUENCE [LARGE SCALE GENOMIC DNA]</scope>
    <source>
        <strain evidence="4 5">SMC 277</strain>
    </source>
</reference>
<dbReference type="Gene3D" id="1.10.10.10">
    <property type="entry name" value="Winged helix-like DNA-binding domain superfamily/Winged helix DNA-binding domain"/>
    <property type="match status" value="1"/>
</dbReference>
<protein>
    <submittedName>
        <fullName evidence="4">GAF and ANTAR domain-containing protein</fullName>
    </submittedName>
</protein>
<dbReference type="SUPFAM" id="SSF55781">
    <property type="entry name" value="GAF domain-like"/>
    <property type="match status" value="1"/>
</dbReference>
<sequence>MTGHARARDGKQAIEMTREQRLARAFVRLADTLAPGFDPLRLFDELVSQCIALLDADAGGVLVADARGGMRIMAASPEDAAGLELLQLLTGEGPCVDCYRVGAPLTVADLDAERDRWPDLAGAAPALGYRSTCTVPLRLHSSTIGALNLFRREAGPIPPADAGLAQALADSAALSLLHWSADPAGDGEVLIKTQAAIAYRNALEIAKGMIAHHAHVPVAAATDLLRRYAAARGASLVAIVRALVDRTLAPSDVVARAETPET</sequence>
<dbReference type="RefSeq" id="WP_226725568.1">
    <property type="nucleotide sequence ID" value="NZ_JAJAUY010000012.1"/>
</dbReference>
<organism evidence="4 5">
    <name type="scientific">Streptomyces antimicrobicus</name>
    <dbReference type="NCBI Taxonomy" id="2883108"/>
    <lineage>
        <taxon>Bacteria</taxon>
        <taxon>Bacillati</taxon>
        <taxon>Actinomycetota</taxon>
        <taxon>Actinomycetes</taxon>
        <taxon>Kitasatosporales</taxon>
        <taxon>Streptomycetaceae</taxon>
        <taxon>Streptomyces</taxon>
    </lineage>
</organism>
<comment type="caution">
    <text evidence="4">The sequence shown here is derived from an EMBL/GenBank/DDBJ whole genome shotgun (WGS) entry which is preliminary data.</text>
</comment>
<dbReference type="EMBL" id="JAJAUY010000012">
    <property type="protein sequence ID" value="MCB5178768.1"/>
    <property type="molecule type" value="Genomic_DNA"/>
</dbReference>
<dbReference type="Gene3D" id="3.30.450.40">
    <property type="match status" value="1"/>
</dbReference>
<dbReference type="PIRSF" id="PIRSF036625">
    <property type="entry name" value="GAF_ANTAR"/>
    <property type="match status" value="1"/>
</dbReference>
<evidence type="ECO:0000256" key="2">
    <source>
        <dbReference type="ARBA" id="ARBA00023163"/>
    </source>
</evidence>
<keyword evidence="5" id="KW-1185">Reference proteome</keyword>
<name>A0ABS8B2E1_9ACTN</name>
<proteinExistence type="predicted"/>
<keyword evidence="1" id="KW-0805">Transcription regulation</keyword>